<proteinExistence type="predicted"/>
<dbReference type="KEGG" id="cid:P73_4326"/>
<name>A0A0B5E7J9_9RHOB</name>
<dbReference type="HOGENOM" id="CLU_186562_0_0_5"/>
<dbReference type="EMBL" id="CP004393">
    <property type="protein sequence ID" value="AJE49041.1"/>
    <property type="molecule type" value="Genomic_DNA"/>
</dbReference>
<dbReference type="AlphaFoldDB" id="A0A0B5E7J9"/>
<evidence type="ECO:0000313" key="2">
    <source>
        <dbReference type="Proteomes" id="UP000031521"/>
    </source>
</evidence>
<dbReference type="RefSeq" id="WP_043871209.1">
    <property type="nucleotide sequence ID" value="NZ_CP004393.1"/>
</dbReference>
<gene>
    <name evidence="1" type="ORF">P73_4326</name>
</gene>
<accession>A0A0B5E7J9</accession>
<dbReference type="STRING" id="1208324.P73_4326"/>
<reference evidence="1 2" key="1">
    <citation type="journal article" date="2014" name="Int. J. Syst. Evol. Microbiol.">
        <title>Celeribacter indicus sp. nov., a polycyclic aromatic hydrocarbon-degrading bacterium from deep-sea sediment and reclassification of Huaishuia halophila as Celeribacter halophilus comb. nov.</title>
        <authorList>
            <person name="Lai Q."/>
            <person name="Cao J."/>
            <person name="Yuan J."/>
            <person name="Li F."/>
            <person name="Shao Z."/>
        </authorList>
    </citation>
    <scope>NUCLEOTIDE SEQUENCE [LARGE SCALE GENOMIC DNA]</scope>
    <source>
        <strain evidence="1">P73</strain>
    </source>
</reference>
<protein>
    <submittedName>
        <fullName evidence="1">Uncharacterized protein</fullName>
    </submittedName>
</protein>
<dbReference type="Proteomes" id="UP000031521">
    <property type="component" value="Chromosome"/>
</dbReference>
<keyword evidence="2" id="KW-1185">Reference proteome</keyword>
<evidence type="ECO:0000313" key="1">
    <source>
        <dbReference type="EMBL" id="AJE49041.1"/>
    </source>
</evidence>
<sequence>MPGEEDRLCELEGRIIAHRRLLVRLMGAMDPGAREEHLRWIADREILHDGQEDPGAVPTGTEALSLSIAEEFKEIAELARARFADEA</sequence>
<dbReference type="OrthoDB" id="7777508at2"/>
<organism evidence="1 2">
    <name type="scientific">Celeribacter indicus</name>
    <dbReference type="NCBI Taxonomy" id="1208324"/>
    <lineage>
        <taxon>Bacteria</taxon>
        <taxon>Pseudomonadati</taxon>
        <taxon>Pseudomonadota</taxon>
        <taxon>Alphaproteobacteria</taxon>
        <taxon>Rhodobacterales</taxon>
        <taxon>Roseobacteraceae</taxon>
        <taxon>Celeribacter</taxon>
    </lineage>
</organism>